<dbReference type="Proteomes" id="UP000050911">
    <property type="component" value="Unassembled WGS sequence"/>
</dbReference>
<organism evidence="2 3">
    <name type="scientific">Secundilactobacillus kimchicus JCM 15530</name>
    <dbReference type="NCBI Taxonomy" id="1302272"/>
    <lineage>
        <taxon>Bacteria</taxon>
        <taxon>Bacillati</taxon>
        <taxon>Bacillota</taxon>
        <taxon>Bacilli</taxon>
        <taxon>Lactobacillales</taxon>
        <taxon>Lactobacillaceae</taxon>
        <taxon>Secundilactobacillus</taxon>
    </lineage>
</organism>
<name>A0A0R1HK76_9LACO</name>
<gene>
    <name evidence="2" type="ORF">FC96_GL000908</name>
</gene>
<comment type="caution">
    <text evidence="2">The sequence shown here is derived from an EMBL/GenBank/DDBJ whole genome shotgun (WGS) entry which is preliminary data.</text>
</comment>
<dbReference type="PATRIC" id="fig|1302272.5.peg.911"/>
<feature type="compositionally biased region" description="Basic and acidic residues" evidence="1">
    <location>
        <begin position="1"/>
        <end position="15"/>
    </location>
</feature>
<protein>
    <submittedName>
        <fullName evidence="2">Uncharacterized protein</fullName>
    </submittedName>
</protein>
<dbReference type="RefSeq" id="WP_055679943.1">
    <property type="nucleotide sequence ID" value="NZ_AZCX01000016.1"/>
</dbReference>
<dbReference type="OrthoDB" id="2323139at2"/>
<evidence type="ECO:0000313" key="3">
    <source>
        <dbReference type="Proteomes" id="UP000050911"/>
    </source>
</evidence>
<keyword evidence="3" id="KW-1185">Reference proteome</keyword>
<dbReference type="AlphaFoldDB" id="A0A0R1HK76"/>
<feature type="region of interest" description="Disordered" evidence="1">
    <location>
        <begin position="1"/>
        <end position="31"/>
    </location>
</feature>
<accession>A0A0R1HK76</accession>
<evidence type="ECO:0000313" key="2">
    <source>
        <dbReference type="EMBL" id="KRK46848.1"/>
    </source>
</evidence>
<dbReference type="EMBL" id="AZCX01000016">
    <property type="protein sequence ID" value="KRK46848.1"/>
    <property type="molecule type" value="Genomic_DNA"/>
</dbReference>
<sequence>MEKTKIGETTTHKTGDSISIDLPKAAGFSGDEPVIIEQVDEDTLLIRRQSADDTVDDNPWHNGTYEGVDFRQQLEQIGFNIGTEPRVGR</sequence>
<proteinExistence type="predicted"/>
<evidence type="ECO:0000256" key="1">
    <source>
        <dbReference type="SAM" id="MobiDB-lite"/>
    </source>
</evidence>
<reference evidence="2 3" key="1">
    <citation type="journal article" date="2015" name="Genome Announc.">
        <title>Expanding the biotechnology potential of lactobacilli through comparative genomics of 213 strains and associated genera.</title>
        <authorList>
            <person name="Sun Z."/>
            <person name="Harris H.M."/>
            <person name="McCann A."/>
            <person name="Guo C."/>
            <person name="Argimon S."/>
            <person name="Zhang W."/>
            <person name="Yang X."/>
            <person name="Jeffery I.B."/>
            <person name="Cooney J.C."/>
            <person name="Kagawa T.F."/>
            <person name="Liu W."/>
            <person name="Song Y."/>
            <person name="Salvetti E."/>
            <person name="Wrobel A."/>
            <person name="Rasinkangas P."/>
            <person name="Parkhill J."/>
            <person name="Rea M.C."/>
            <person name="O'Sullivan O."/>
            <person name="Ritari J."/>
            <person name="Douillard F.P."/>
            <person name="Paul Ross R."/>
            <person name="Yang R."/>
            <person name="Briner A.E."/>
            <person name="Felis G.E."/>
            <person name="de Vos W.M."/>
            <person name="Barrangou R."/>
            <person name="Klaenhammer T.R."/>
            <person name="Caufield P.W."/>
            <person name="Cui Y."/>
            <person name="Zhang H."/>
            <person name="O'Toole P.W."/>
        </authorList>
    </citation>
    <scope>NUCLEOTIDE SEQUENCE [LARGE SCALE GENOMIC DNA]</scope>
    <source>
        <strain evidence="2 3">JCM 15530</strain>
    </source>
</reference>